<keyword evidence="1" id="KW-0812">Transmembrane</keyword>
<keyword evidence="3" id="KW-1185">Reference proteome</keyword>
<reference evidence="2 3" key="1">
    <citation type="journal article" date="2019" name="Int. J. Syst. Evol. Microbiol.">
        <title>The Global Catalogue of Microorganisms (GCM) 10K type strain sequencing project: providing services to taxonomists for standard genome sequencing and annotation.</title>
        <authorList>
            <consortium name="The Broad Institute Genomics Platform"/>
            <consortium name="The Broad Institute Genome Sequencing Center for Infectious Disease"/>
            <person name="Wu L."/>
            <person name="Ma J."/>
        </authorList>
    </citation>
    <scope>NUCLEOTIDE SEQUENCE [LARGE SCALE GENOMIC DNA]</scope>
    <source>
        <strain evidence="2 3">JCM 16242</strain>
    </source>
</reference>
<gene>
    <name evidence="2" type="ORF">GCM10009126_29150</name>
</gene>
<protein>
    <recommendedName>
        <fullName evidence="4">Cardiolipin synthase N-terminal domain-containing protein</fullName>
    </recommendedName>
</protein>
<evidence type="ECO:0000313" key="3">
    <source>
        <dbReference type="Proteomes" id="UP001500657"/>
    </source>
</evidence>
<evidence type="ECO:0000256" key="1">
    <source>
        <dbReference type="SAM" id="Phobius"/>
    </source>
</evidence>
<sequence length="92" mass="10307">MNDLLARALQGVDPDAPGAFWQIFANLLHLVPWAAMFWWNLLFVAIGALLGRWRGRTAEGVVWAAVLGPIGWLVILSRYRRKPPALPPPLPR</sequence>
<comment type="caution">
    <text evidence="2">The sequence shown here is derived from an EMBL/GenBank/DDBJ whole genome shotgun (WGS) entry which is preliminary data.</text>
</comment>
<dbReference type="EMBL" id="BAAAFO010000004">
    <property type="protein sequence ID" value="GAA0261768.1"/>
    <property type="molecule type" value="Genomic_DNA"/>
</dbReference>
<keyword evidence="1" id="KW-1133">Transmembrane helix</keyword>
<accession>A0ABN0UUD3</accession>
<dbReference type="RefSeq" id="WP_343883525.1">
    <property type="nucleotide sequence ID" value="NZ_BAAAFO010000004.1"/>
</dbReference>
<evidence type="ECO:0008006" key="4">
    <source>
        <dbReference type="Google" id="ProtNLM"/>
    </source>
</evidence>
<feature type="transmembrane region" description="Helical" evidence="1">
    <location>
        <begin position="61"/>
        <end position="79"/>
    </location>
</feature>
<proteinExistence type="predicted"/>
<evidence type="ECO:0000313" key="2">
    <source>
        <dbReference type="EMBL" id="GAA0261768.1"/>
    </source>
</evidence>
<dbReference type="Proteomes" id="UP001500657">
    <property type="component" value="Unassembled WGS sequence"/>
</dbReference>
<name>A0ABN0UUD3_9GAMM</name>
<feature type="transmembrane region" description="Helical" evidence="1">
    <location>
        <begin position="30"/>
        <end position="49"/>
    </location>
</feature>
<organism evidence="2 3">
    <name type="scientific">Rhodanobacter caeni</name>
    <dbReference type="NCBI Taxonomy" id="657654"/>
    <lineage>
        <taxon>Bacteria</taxon>
        <taxon>Pseudomonadati</taxon>
        <taxon>Pseudomonadota</taxon>
        <taxon>Gammaproteobacteria</taxon>
        <taxon>Lysobacterales</taxon>
        <taxon>Rhodanobacteraceae</taxon>
        <taxon>Rhodanobacter</taxon>
    </lineage>
</organism>
<keyword evidence="1" id="KW-0472">Membrane</keyword>